<dbReference type="Pfam" id="PF12867">
    <property type="entry name" value="DinB_2"/>
    <property type="match status" value="1"/>
</dbReference>
<dbReference type="Proteomes" id="UP000255024">
    <property type="component" value="Unassembled WGS sequence"/>
</dbReference>
<dbReference type="Gene3D" id="1.20.120.450">
    <property type="entry name" value="dinb family like domain"/>
    <property type="match status" value="1"/>
</dbReference>
<keyword evidence="3" id="KW-1185">Reference proteome</keyword>
<dbReference type="EMBL" id="UGQL01000001">
    <property type="protein sequence ID" value="STZ26641.1"/>
    <property type="molecule type" value="Genomic_DNA"/>
</dbReference>
<evidence type="ECO:0000259" key="1">
    <source>
        <dbReference type="Pfam" id="PF12867"/>
    </source>
</evidence>
<name>A0A378RK58_MYROD</name>
<dbReference type="RefSeq" id="WP_115089751.1">
    <property type="nucleotide sequence ID" value="NZ_CP068107.1"/>
</dbReference>
<accession>A0A378RK58</accession>
<evidence type="ECO:0000313" key="3">
    <source>
        <dbReference type="Proteomes" id="UP000255024"/>
    </source>
</evidence>
<organism evidence="2 3">
    <name type="scientific">Myroides odoratus</name>
    <name type="common">Flavobacterium odoratum</name>
    <dbReference type="NCBI Taxonomy" id="256"/>
    <lineage>
        <taxon>Bacteria</taxon>
        <taxon>Pseudomonadati</taxon>
        <taxon>Bacteroidota</taxon>
        <taxon>Flavobacteriia</taxon>
        <taxon>Flavobacteriales</taxon>
        <taxon>Flavobacteriaceae</taxon>
        <taxon>Myroides</taxon>
    </lineage>
</organism>
<dbReference type="SUPFAM" id="SSF109854">
    <property type="entry name" value="DinB/YfiT-like putative metalloenzymes"/>
    <property type="match status" value="1"/>
</dbReference>
<sequence length="186" mass="21475">METTKLLSNLLELTQQIKQEAIAFQELPDFLLYTRPQPASWSVLECIEHLNRYGYFYIPEITIRISTFKYTTPSPIFKSGFLGNHFAKSMLPKAKLNKMKTFKSMNPSTSHVDREVLTVFIQQQDSLIALLEQAKNINLNQTKTSISISKWIKLKLGDTLKVVVFHNLRHLVQMQNILNNLKEYGG</sequence>
<feature type="domain" description="DinB-like" evidence="1">
    <location>
        <begin position="23"/>
        <end position="174"/>
    </location>
</feature>
<reference evidence="2 3" key="1">
    <citation type="submission" date="2018-06" db="EMBL/GenBank/DDBJ databases">
        <authorList>
            <consortium name="Pathogen Informatics"/>
            <person name="Doyle S."/>
        </authorList>
    </citation>
    <scope>NUCLEOTIDE SEQUENCE [LARGE SCALE GENOMIC DNA]</scope>
    <source>
        <strain evidence="2 3">NCTC11179</strain>
    </source>
</reference>
<gene>
    <name evidence="2" type="ORF">NCTC11179_00163</name>
</gene>
<proteinExistence type="predicted"/>
<evidence type="ECO:0000313" key="2">
    <source>
        <dbReference type="EMBL" id="STZ26641.1"/>
    </source>
</evidence>
<dbReference type="AlphaFoldDB" id="A0A378RK58"/>
<protein>
    <submittedName>
        <fullName evidence="2">DinB superfamily</fullName>
    </submittedName>
</protein>
<dbReference type="InterPro" id="IPR024775">
    <property type="entry name" value="DinB-like"/>
</dbReference>
<dbReference type="InterPro" id="IPR034660">
    <property type="entry name" value="DinB/YfiT-like"/>
</dbReference>